<keyword evidence="3" id="KW-1185">Reference proteome</keyword>
<reference evidence="2" key="1">
    <citation type="submission" date="2021-02" db="EMBL/GenBank/DDBJ databases">
        <title>Natronoglycomyces albus gen. nov., sp. nov, a haloalkaliphilic actinobacterium from a soda solonchak soil.</title>
        <authorList>
            <person name="Sorokin D.Y."/>
            <person name="Khijniak T.V."/>
            <person name="Zakharycheva A.P."/>
            <person name="Boueva O.V."/>
            <person name="Ariskina E.V."/>
            <person name="Hahnke R.L."/>
            <person name="Bunk B."/>
            <person name="Sproer C."/>
            <person name="Schumann P."/>
            <person name="Evtushenko L.I."/>
            <person name="Kublanov I.V."/>
        </authorList>
    </citation>
    <scope>NUCLEOTIDE SEQUENCE</scope>
    <source>
        <strain evidence="2">DSM 106290</strain>
    </source>
</reference>
<proteinExistence type="predicted"/>
<evidence type="ECO:0000313" key="3">
    <source>
        <dbReference type="Proteomes" id="UP000662939"/>
    </source>
</evidence>
<dbReference type="InterPro" id="IPR029068">
    <property type="entry name" value="Glyas_Bleomycin-R_OHBP_Dase"/>
</dbReference>
<dbReference type="EMBL" id="CP070496">
    <property type="protein sequence ID" value="QSB07031.1"/>
    <property type="molecule type" value="Genomic_DNA"/>
</dbReference>
<feature type="domain" description="VOC" evidence="1">
    <location>
        <begin position="4"/>
        <end position="143"/>
    </location>
</feature>
<dbReference type="PANTHER" id="PTHR39175">
    <property type="entry name" value="FAMILY PROTEIN, PUTATIVE (AFU_ORTHOLOGUE AFUA_3G15060)-RELATED"/>
    <property type="match status" value="1"/>
</dbReference>
<dbReference type="PROSITE" id="PS51819">
    <property type="entry name" value="VOC"/>
    <property type="match status" value="1"/>
</dbReference>
<accession>A0A895XN02</accession>
<name>A0A895XN02_9ACTN</name>
<evidence type="ECO:0000313" key="2">
    <source>
        <dbReference type="EMBL" id="QSB07031.1"/>
    </source>
</evidence>
<dbReference type="AlphaFoldDB" id="A0A895XN02"/>
<sequence length="149" mass="16457">MYFGIHHIQLGFPVGEEAKLAPFYVDILGLTELAKPPALATRGGKWFRGPTGGNIEFHLGAIPGFQAPPKVHPGIVWGDIESLTALADRLQSANYPVTWDGELENHPMYRNDGSAADQKTVSAGYVRFYTRCPFGNRLEFMALAQEPKR</sequence>
<evidence type="ECO:0000259" key="1">
    <source>
        <dbReference type="PROSITE" id="PS51819"/>
    </source>
</evidence>
<dbReference type="InterPro" id="IPR037523">
    <property type="entry name" value="VOC_core"/>
</dbReference>
<dbReference type="Proteomes" id="UP000662939">
    <property type="component" value="Chromosome"/>
</dbReference>
<dbReference type="KEGG" id="nav:JQS30_09950"/>
<protein>
    <submittedName>
        <fullName evidence="2">Glyoxalase</fullName>
    </submittedName>
</protein>
<dbReference type="SUPFAM" id="SSF54593">
    <property type="entry name" value="Glyoxalase/Bleomycin resistance protein/Dihydroxybiphenyl dioxygenase"/>
    <property type="match status" value="1"/>
</dbReference>
<dbReference type="Gene3D" id="3.10.180.10">
    <property type="entry name" value="2,3-Dihydroxybiphenyl 1,2-Dioxygenase, domain 1"/>
    <property type="match status" value="1"/>
</dbReference>
<gene>
    <name evidence="2" type="ORF">JQS30_09950</name>
</gene>
<organism evidence="2 3">
    <name type="scientific">Natronoglycomyces albus</name>
    <dbReference type="NCBI Taxonomy" id="2811108"/>
    <lineage>
        <taxon>Bacteria</taxon>
        <taxon>Bacillati</taxon>
        <taxon>Actinomycetota</taxon>
        <taxon>Actinomycetes</taxon>
        <taxon>Glycomycetales</taxon>
        <taxon>Glycomycetaceae</taxon>
        <taxon>Natronoglycomyces</taxon>
    </lineage>
</organism>
<dbReference type="PANTHER" id="PTHR39175:SF1">
    <property type="entry name" value="FAMILY PROTEIN, PUTATIVE (AFU_ORTHOLOGUE AFUA_3G15060)-RELATED"/>
    <property type="match status" value="1"/>
</dbReference>